<organism evidence="3 4">
    <name type="scientific">Parnassius apollo</name>
    <name type="common">Apollo butterfly</name>
    <name type="synonym">Papilio apollo</name>
    <dbReference type="NCBI Taxonomy" id="110799"/>
    <lineage>
        <taxon>Eukaryota</taxon>
        <taxon>Metazoa</taxon>
        <taxon>Ecdysozoa</taxon>
        <taxon>Arthropoda</taxon>
        <taxon>Hexapoda</taxon>
        <taxon>Insecta</taxon>
        <taxon>Pterygota</taxon>
        <taxon>Neoptera</taxon>
        <taxon>Endopterygota</taxon>
        <taxon>Lepidoptera</taxon>
        <taxon>Glossata</taxon>
        <taxon>Ditrysia</taxon>
        <taxon>Papilionoidea</taxon>
        <taxon>Papilionidae</taxon>
        <taxon>Parnassiinae</taxon>
        <taxon>Parnassini</taxon>
        <taxon>Parnassius</taxon>
        <taxon>Parnassius</taxon>
    </lineage>
</organism>
<keyword evidence="4" id="KW-1185">Reference proteome</keyword>
<evidence type="ECO:0000256" key="1">
    <source>
        <dbReference type="SAM" id="Coils"/>
    </source>
</evidence>
<gene>
    <name evidence="3" type="ORF">PAPOLLO_LOCUS17484</name>
</gene>
<dbReference type="EMBL" id="CAJQZP010001141">
    <property type="protein sequence ID" value="CAG5021080.1"/>
    <property type="molecule type" value="Genomic_DNA"/>
</dbReference>
<keyword evidence="1" id="KW-0175">Coiled coil</keyword>
<sequence>MNSPPSRISLLTCLCLSRVNKDSKLSKILDYIGNIKQQNDDIRESITFMSEKYDTLLSSVQSLQVENKAYRKRIEMLEEKIEGLKRSSHASRVELRNVPKKDRETKEDLLNIFVKTGEMLGLTLQHSDVRDIFRINQKNDSNKIIVAEFTSNITKQRFIANLKEYNRRDKNKIFTSTHAAIMGLPTPIFISENLSQKTRRLFAVAKNFRKENNYAYCWTSAGSIFLKKTDRDRPILIKSQEDISKIPMI</sequence>
<feature type="domain" description="FP protein C-terminal" evidence="2">
    <location>
        <begin position="196"/>
        <end position="246"/>
    </location>
</feature>
<dbReference type="OrthoDB" id="7484550at2759"/>
<feature type="coiled-coil region" evidence="1">
    <location>
        <begin position="60"/>
        <end position="87"/>
    </location>
</feature>
<accession>A0A8S3XI36</accession>
<comment type="caution">
    <text evidence="3">The sequence shown here is derived from an EMBL/GenBank/DDBJ whole genome shotgun (WGS) entry which is preliminary data.</text>
</comment>
<proteinExistence type="predicted"/>
<evidence type="ECO:0000259" key="2">
    <source>
        <dbReference type="Pfam" id="PF25298"/>
    </source>
</evidence>
<evidence type="ECO:0000313" key="3">
    <source>
        <dbReference type="EMBL" id="CAG5021080.1"/>
    </source>
</evidence>
<reference evidence="3" key="1">
    <citation type="submission" date="2021-04" db="EMBL/GenBank/DDBJ databases">
        <authorList>
            <person name="Tunstrom K."/>
        </authorList>
    </citation>
    <scope>NUCLEOTIDE SEQUENCE</scope>
</reference>
<dbReference type="AlphaFoldDB" id="A0A8S3XI36"/>
<name>A0A8S3XI36_PARAO</name>
<evidence type="ECO:0000313" key="4">
    <source>
        <dbReference type="Proteomes" id="UP000691718"/>
    </source>
</evidence>
<dbReference type="Pfam" id="PF25298">
    <property type="entry name" value="Baculo_FP_2nd"/>
    <property type="match status" value="1"/>
</dbReference>
<protein>
    <submittedName>
        <fullName evidence="3">(apollo) hypothetical protein</fullName>
    </submittedName>
</protein>
<dbReference type="InterPro" id="IPR057251">
    <property type="entry name" value="FP_C"/>
</dbReference>
<dbReference type="Proteomes" id="UP000691718">
    <property type="component" value="Unassembled WGS sequence"/>
</dbReference>